<comment type="caution">
    <text evidence="1">The sequence shown here is derived from an EMBL/GenBank/DDBJ whole genome shotgun (WGS) entry which is preliminary data.</text>
</comment>
<name>A0A9W6C0N4_9CHLO</name>
<sequence length="415" mass="43236">MSAAEGATAGDVAVMEYDMAAAAGAENPDAAAVISGGPGGGGGVSASPAAESHIAAATTAFLQDLCSGLNREMAPHLSPEQVQDIASRLLAPDAVIHADGLLHSVPPVSGPRGFFEFITQERAAYRTMSLDTLLLAVSPTGDASFALSRFKMKNVGPWHGKPATRQISEGVRIDELRFNEAGQVSEAWCNRQLFEEERELLIREPSRHHAPAFDPSLLVPVPLPEAGQGGLTAPGQLLNTWNVVAAAGPPPDPDYLDALLEPDFILMDALGFTGDDAQSHPYTAIRSLDDAKRVLLQMAHKYDIDEVVQNAAVKPGYNAVFAHWRARLTPRPPPPAAAGGSGSTVAADMAATAGAAAAAGPYTAEAVDLLVFSPASGKLKAVFQFRKPLGSDRRFVLTDIAPAGMPVVGVEGGDG</sequence>
<dbReference type="InterPro" id="IPR032710">
    <property type="entry name" value="NTF2-like_dom_sf"/>
</dbReference>
<keyword evidence="2" id="KW-1185">Reference proteome</keyword>
<accession>A0A9W6C0N4</accession>
<dbReference type="OrthoDB" id="537761at2759"/>
<gene>
    <name evidence="1" type="primary">PLEST008317</name>
    <name evidence="1" type="ORF">PLESTB_001744000</name>
</gene>
<protein>
    <submittedName>
        <fullName evidence="1">Uncharacterized protein</fullName>
    </submittedName>
</protein>
<dbReference type="EMBL" id="BRXU01000045">
    <property type="protein sequence ID" value="GLC61327.1"/>
    <property type="molecule type" value="Genomic_DNA"/>
</dbReference>
<reference evidence="1 2" key="1">
    <citation type="journal article" date="2023" name="Commun. Biol.">
        <title>Reorganization of the ancestral sex-determining regions during the evolution of trioecy in Pleodorina starrii.</title>
        <authorList>
            <person name="Takahashi K."/>
            <person name="Suzuki S."/>
            <person name="Kawai-Toyooka H."/>
            <person name="Yamamoto K."/>
            <person name="Hamaji T."/>
            <person name="Ootsuki R."/>
            <person name="Yamaguchi H."/>
            <person name="Kawachi M."/>
            <person name="Higashiyama T."/>
            <person name="Nozaki H."/>
        </authorList>
    </citation>
    <scope>NUCLEOTIDE SEQUENCE [LARGE SCALE GENOMIC DNA]</scope>
    <source>
        <strain evidence="1 2">NIES-4479</strain>
    </source>
</reference>
<evidence type="ECO:0000313" key="2">
    <source>
        <dbReference type="Proteomes" id="UP001165080"/>
    </source>
</evidence>
<dbReference type="Gene3D" id="3.10.450.50">
    <property type="match status" value="1"/>
</dbReference>
<dbReference type="SUPFAM" id="SSF54427">
    <property type="entry name" value="NTF2-like"/>
    <property type="match status" value="1"/>
</dbReference>
<dbReference type="AlphaFoldDB" id="A0A9W6C0N4"/>
<dbReference type="Proteomes" id="UP001165080">
    <property type="component" value="Unassembled WGS sequence"/>
</dbReference>
<evidence type="ECO:0000313" key="1">
    <source>
        <dbReference type="EMBL" id="GLC61327.1"/>
    </source>
</evidence>
<proteinExistence type="predicted"/>
<organism evidence="1 2">
    <name type="scientific">Pleodorina starrii</name>
    <dbReference type="NCBI Taxonomy" id="330485"/>
    <lineage>
        <taxon>Eukaryota</taxon>
        <taxon>Viridiplantae</taxon>
        <taxon>Chlorophyta</taxon>
        <taxon>core chlorophytes</taxon>
        <taxon>Chlorophyceae</taxon>
        <taxon>CS clade</taxon>
        <taxon>Chlamydomonadales</taxon>
        <taxon>Volvocaceae</taxon>
        <taxon>Pleodorina</taxon>
    </lineage>
</organism>